<organism evidence="1 2">
    <name type="scientific">Mycobacterium simulans</name>
    <dbReference type="NCBI Taxonomy" id="627089"/>
    <lineage>
        <taxon>Bacteria</taxon>
        <taxon>Bacillati</taxon>
        <taxon>Actinomycetota</taxon>
        <taxon>Actinomycetes</taxon>
        <taxon>Mycobacteriales</taxon>
        <taxon>Mycobacteriaceae</taxon>
        <taxon>Mycobacterium</taxon>
    </lineage>
</organism>
<name>A0A7Z7ILU3_9MYCO</name>
<dbReference type="AlphaFoldDB" id="A0A7Z7ILU3"/>
<accession>A0A7Z7ILU3</accession>
<evidence type="ECO:0000313" key="2">
    <source>
        <dbReference type="Proteomes" id="UP000554965"/>
    </source>
</evidence>
<proteinExistence type="predicted"/>
<dbReference type="Proteomes" id="UP000554965">
    <property type="component" value="Unassembled WGS sequence"/>
</dbReference>
<dbReference type="EMBL" id="OCTY01000002">
    <property type="protein sequence ID" value="SOJ55976.1"/>
    <property type="molecule type" value="Genomic_DNA"/>
</dbReference>
<gene>
    <name evidence="1" type="ORF">MSIMFB_03453</name>
</gene>
<keyword evidence="2" id="KW-1185">Reference proteome</keyword>
<evidence type="ECO:0000313" key="1">
    <source>
        <dbReference type="EMBL" id="SOJ55976.1"/>
    </source>
</evidence>
<reference evidence="1 2" key="1">
    <citation type="submission" date="2017-10" db="EMBL/GenBank/DDBJ databases">
        <authorList>
            <consortium name="Urmite Genomes"/>
        </authorList>
    </citation>
    <scope>NUCLEOTIDE SEQUENCE [LARGE SCALE GENOMIC DNA]</scope>
    <source>
        <strain evidence="1 2">FB-527</strain>
    </source>
</reference>
<comment type="caution">
    <text evidence="1">The sequence shown here is derived from an EMBL/GenBank/DDBJ whole genome shotgun (WGS) entry which is preliminary data.</text>
</comment>
<protein>
    <submittedName>
        <fullName evidence="1">Uncharacterized protein</fullName>
    </submittedName>
</protein>
<sequence>MAADTSSPAAGNSSVVEAAAATLAALIVESMVPSRVATAITNSGATLTNDMSRLQQPAVLLTIQPASCRRTVTVHNIANAALRIAQSCV</sequence>